<accession>A0A182N4I7</accession>
<evidence type="ECO:0000256" key="1">
    <source>
        <dbReference type="SAM" id="MobiDB-lite"/>
    </source>
</evidence>
<dbReference type="VEuPathDB" id="VectorBase:ADIR002552"/>
<dbReference type="Proteomes" id="UP000075884">
    <property type="component" value="Unassembled WGS sequence"/>
</dbReference>
<evidence type="ECO:0000313" key="3">
    <source>
        <dbReference type="Proteomes" id="UP000075884"/>
    </source>
</evidence>
<sequence>MNATLEYNCEAVKPSEQPAQLGEVEKFSEISSVSMEPFCDAVADYSVRSLRKRFQFGIPDTLETPRPPTAVIEKLPVCKCRDHTDEMSEEKPSDQQLYNSPSVLELRKQYEAKVQSLNRPSSVGSSGGGSQYSRPVTSRTEERQDTFSVDLPHPEGQMRMYPDVPMRAKPSTRWNVANTSVVEIPNGMQITFTVMNDSNH</sequence>
<reference evidence="2" key="2">
    <citation type="submission" date="2020-05" db="UniProtKB">
        <authorList>
            <consortium name="EnsemblMetazoa"/>
        </authorList>
    </citation>
    <scope>IDENTIFICATION</scope>
    <source>
        <strain evidence="2">WRAIR2</strain>
    </source>
</reference>
<protein>
    <submittedName>
        <fullName evidence="2">Uncharacterized protein</fullName>
    </submittedName>
</protein>
<proteinExistence type="predicted"/>
<evidence type="ECO:0000313" key="2">
    <source>
        <dbReference type="EnsemblMetazoa" id="ADIR002552-PA"/>
    </source>
</evidence>
<keyword evidence="3" id="KW-1185">Reference proteome</keyword>
<feature type="region of interest" description="Disordered" evidence="1">
    <location>
        <begin position="115"/>
        <end position="158"/>
    </location>
</feature>
<organism evidence="2 3">
    <name type="scientific">Anopheles dirus</name>
    <dbReference type="NCBI Taxonomy" id="7168"/>
    <lineage>
        <taxon>Eukaryota</taxon>
        <taxon>Metazoa</taxon>
        <taxon>Ecdysozoa</taxon>
        <taxon>Arthropoda</taxon>
        <taxon>Hexapoda</taxon>
        <taxon>Insecta</taxon>
        <taxon>Pterygota</taxon>
        <taxon>Neoptera</taxon>
        <taxon>Endopterygota</taxon>
        <taxon>Diptera</taxon>
        <taxon>Nematocera</taxon>
        <taxon>Culicoidea</taxon>
        <taxon>Culicidae</taxon>
        <taxon>Anophelinae</taxon>
        <taxon>Anopheles</taxon>
    </lineage>
</organism>
<reference evidence="3" key="1">
    <citation type="submission" date="2013-03" db="EMBL/GenBank/DDBJ databases">
        <title>The Genome Sequence of Anopheles dirus WRAIR2.</title>
        <authorList>
            <consortium name="The Broad Institute Genomics Platform"/>
            <person name="Neafsey D.E."/>
            <person name="Walton C."/>
            <person name="Walker B."/>
            <person name="Young S.K."/>
            <person name="Zeng Q."/>
            <person name="Gargeya S."/>
            <person name="Fitzgerald M."/>
            <person name="Haas B."/>
            <person name="Abouelleil A."/>
            <person name="Allen A.W."/>
            <person name="Alvarado L."/>
            <person name="Arachchi H.M."/>
            <person name="Berlin A.M."/>
            <person name="Chapman S.B."/>
            <person name="Gainer-Dewar J."/>
            <person name="Goldberg J."/>
            <person name="Griggs A."/>
            <person name="Gujja S."/>
            <person name="Hansen M."/>
            <person name="Howarth C."/>
            <person name="Imamovic A."/>
            <person name="Ireland A."/>
            <person name="Larimer J."/>
            <person name="McCowan C."/>
            <person name="Murphy C."/>
            <person name="Pearson M."/>
            <person name="Poon T.W."/>
            <person name="Priest M."/>
            <person name="Roberts A."/>
            <person name="Saif S."/>
            <person name="Shea T."/>
            <person name="Sisk P."/>
            <person name="Sykes S."/>
            <person name="Wortman J."/>
            <person name="Nusbaum C."/>
            <person name="Birren B."/>
        </authorList>
    </citation>
    <scope>NUCLEOTIDE SEQUENCE [LARGE SCALE GENOMIC DNA]</scope>
    <source>
        <strain evidence="3">WRAIR2</strain>
    </source>
</reference>
<dbReference type="AlphaFoldDB" id="A0A182N4I7"/>
<dbReference type="EnsemblMetazoa" id="ADIR002552-RA">
    <property type="protein sequence ID" value="ADIR002552-PA"/>
    <property type="gene ID" value="ADIR002552"/>
</dbReference>
<name>A0A182N4I7_9DIPT</name>